<name>A0A4Y5YVZ8_9MICO</name>
<organism evidence="1 2">
    <name type="scientific">Microbacterium foliorum</name>
    <dbReference type="NCBI Taxonomy" id="104336"/>
    <lineage>
        <taxon>Bacteria</taxon>
        <taxon>Bacillati</taxon>
        <taxon>Actinomycetota</taxon>
        <taxon>Actinomycetes</taxon>
        <taxon>Micrococcales</taxon>
        <taxon>Microbacteriaceae</taxon>
        <taxon>Microbacterium</taxon>
    </lineage>
</organism>
<gene>
    <name evidence="1" type="ORF">FIV50_02740</name>
</gene>
<evidence type="ECO:0000313" key="2">
    <source>
        <dbReference type="Proteomes" id="UP000316125"/>
    </source>
</evidence>
<evidence type="ECO:0000313" key="1">
    <source>
        <dbReference type="EMBL" id="QDE36489.1"/>
    </source>
</evidence>
<dbReference type="AlphaFoldDB" id="A0A4Y5YVZ8"/>
<dbReference type="OrthoDB" id="3267842at2"/>
<reference evidence="1 2" key="1">
    <citation type="submission" date="2019-06" db="EMBL/GenBank/DDBJ databases">
        <title>Complete genome of Microbacterium foliorum M2.</title>
        <authorList>
            <person name="Cao G."/>
        </authorList>
    </citation>
    <scope>NUCLEOTIDE SEQUENCE [LARGE SCALE GENOMIC DNA]</scope>
    <source>
        <strain evidence="1 2">M2</strain>
    </source>
</reference>
<dbReference type="EMBL" id="CP041040">
    <property type="protein sequence ID" value="QDE36489.1"/>
    <property type="molecule type" value="Genomic_DNA"/>
</dbReference>
<accession>A0A4Y5YVZ8</accession>
<dbReference type="Proteomes" id="UP000316125">
    <property type="component" value="Chromosome"/>
</dbReference>
<protein>
    <submittedName>
        <fullName evidence="1">Helix-turn-helix domain-containing protein</fullName>
    </submittedName>
</protein>
<proteinExistence type="predicted"/>
<sequence length="63" mass="6985">MDDSLLTPAEAALIAGMTTGALARLRYLGKGPDFYRLGPRTIRYARSEVVEWIRQSRTTASGR</sequence>